<reference evidence="6" key="3">
    <citation type="submission" date="2025-09" db="UniProtKB">
        <authorList>
            <consortium name="Ensembl"/>
        </authorList>
    </citation>
    <scope>IDENTIFICATION</scope>
</reference>
<comment type="similarity">
    <text evidence="1">Belongs to the class I-like SAM-binding methyltransferase superfamily. EEF2KMT family.</text>
</comment>
<evidence type="ECO:0000256" key="4">
    <source>
        <dbReference type="ARBA" id="ARBA00022691"/>
    </source>
</evidence>
<keyword evidence="7" id="KW-1185">Reference proteome</keyword>
<keyword evidence="3" id="KW-0808">Transferase</keyword>
<keyword evidence="4" id="KW-0949">S-adenosyl-L-methionine</keyword>
<evidence type="ECO:0000313" key="7">
    <source>
        <dbReference type="Proteomes" id="UP000265120"/>
    </source>
</evidence>
<organism evidence="6 7">
    <name type="scientific">Cynoglossus semilaevis</name>
    <name type="common">Tongue sole</name>
    <dbReference type="NCBI Taxonomy" id="244447"/>
    <lineage>
        <taxon>Eukaryota</taxon>
        <taxon>Metazoa</taxon>
        <taxon>Chordata</taxon>
        <taxon>Craniata</taxon>
        <taxon>Vertebrata</taxon>
        <taxon>Euteleostomi</taxon>
        <taxon>Actinopterygii</taxon>
        <taxon>Neopterygii</taxon>
        <taxon>Teleostei</taxon>
        <taxon>Neoteleostei</taxon>
        <taxon>Acanthomorphata</taxon>
        <taxon>Carangaria</taxon>
        <taxon>Pleuronectiformes</taxon>
        <taxon>Pleuronectoidei</taxon>
        <taxon>Cynoglossidae</taxon>
        <taxon>Cynoglossinae</taxon>
        <taxon>Cynoglossus</taxon>
    </lineage>
</organism>
<dbReference type="Gene3D" id="3.40.50.150">
    <property type="entry name" value="Vaccinia Virus protein VP39"/>
    <property type="match status" value="1"/>
</dbReference>
<reference evidence="6 7" key="1">
    <citation type="journal article" date="2014" name="Nat. Genet.">
        <title>Whole-genome sequence of a flatfish provides insights into ZW sex chromosome evolution and adaptation to a benthic lifestyle.</title>
        <authorList>
            <person name="Chen S."/>
            <person name="Zhang G."/>
            <person name="Shao C."/>
            <person name="Huang Q."/>
            <person name="Liu G."/>
            <person name="Zhang P."/>
            <person name="Song W."/>
            <person name="An N."/>
            <person name="Chalopin D."/>
            <person name="Volff J.N."/>
            <person name="Hong Y."/>
            <person name="Li Q."/>
            <person name="Sha Z."/>
            <person name="Zhou H."/>
            <person name="Xie M."/>
            <person name="Yu Q."/>
            <person name="Liu Y."/>
            <person name="Xiang H."/>
            <person name="Wang N."/>
            <person name="Wu K."/>
            <person name="Yang C."/>
            <person name="Zhou Q."/>
            <person name="Liao X."/>
            <person name="Yang L."/>
            <person name="Hu Q."/>
            <person name="Zhang J."/>
            <person name="Meng L."/>
            <person name="Jin L."/>
            <person name="Tian Y."/>
            <person name="Lian J."/>
            <person name="Yang J."/>
            <person name="Miao G."/>
            <person name="Liu S."/>
            <person name="Liang Z."/>
            <person name="Yan F."/>
            <person name="Li Y."/>
            <person name="Sun B."/>
            <person name="Zhang H."/>
            <person name="Zhang J."/>
            <person name="Zhu Y."/>
            <person name="Du M."/>
            <person name="Zhao Y."/>
            <person name="Schartl M."/>
            <person name="Tang Q."/>
            <person name="Wang J."/>
        </authorList>
    </citation>
    <scope>NUCLEOTIDE SEQUENCE</scope>
</reference>
<name>A0A3P8VHL3_CYNSE</name>
<dbReference type="Pfam" id="PF10294">
    <property type="entry name" value="Methyltransf_16"/>
    <property type="match status" value="1"/>
</dbReference>
<dbReference type="InterPro" id="IPR029063">
    <property type="entry name" value="SAM-dependent_MTases_sf"/>
</dbReference>
<evidence type="ECO:0000256" key="3">
    <source>
        <dbReference type="ARBA" id="ARBA00022679"/>
    </source>
</evidence>
<proteinExistence type="inferred from homology"/>
<dbReference type="Ensembl" id="ENSCSET00000013986.1">
    <property type="protein sequence ID" value="ENSCSEP00000013822.1"/>
    <property type="gene ID" value="ENSCSEG00000008895.1"/>
</dbReference>
<dbReference type="PANTHER" id="PTHR14614">
    <property type="entry name" value="HEPATOCELLULAR CARCINOMA-ASSOCIATED ANTIGEN"/>
    <property type="match status" value="1"/>
</dbReference>
<dbReference type="GO" id="GO:0032991">
    <property type="term" value="C:protein-containing complex"/>
    <property type="evidence" value="ECO:0007669"/>
    <property type="project" value="TreeGrafter"/>
</dbReference>
<dbReference type="Proteomes" id="UP000265120">
    <property type="component" value="Chromosome 17"/>
</dbReference>
<evidence type="ECO:0000313" key="6">
    <source>
        <dbReference type="Ensembl" id="ENSCSEP00000013822.1"/>
    </source>
</evidence>
<accession>A0A3P8VHL3</accession>
<evidence type="ECO:0000256" key="2">
    <source>
        <dbReference type="ARBA" id="ARBA00022603"/>
    </source>
</evidence>
<dbReference type="InterPro" id="IPR029426">
    <property type="entry name" value="FAM86_N"/>
</dbReference>
<sequence length="392" mass="42943">MGVRGKQRGLLTPCLVGSLTQIRLSYLHRHLLLPAQDSTFVWHVPTNRVPDLCDASNCLSLIFFSAAAVGGAGSLDVAVTLRPLALRVAGVHVHVHVPLIQVFVVESLLEHLQRDTSSQLISEILDQTCRHSLCRKFPPSVRFRRLFLSQLIKQQEEAGADPLDELYDALAEVLGPEDANECYKNYLLPHGGAVTLLENTALISQGTTGLVTWEAGLYLAEWALDHREVFTGRTVLELGSGMGVTGITVCRCCSPSSLVFSDYNPSVLQKLRTNVGVNGLSNATPVVSVEQLDWTSATEEQLQKIGADVVIAADVTYDPEVARNLVTLVSKVIRSSGPEVFICSTIRNLETHHGFKQHLENAGIKHKVITGGASRVFCYDRTLSLELIQLYR</sequence>
<dbReference type="PANTHER" id="PTHR14614:SF130">
    <property type="entry name" value="PROTEIN-LYSINE N-METHYLTRANSFERASE EEF2KMT"/>
    <property type="match status" value="1"/>
</dbReference>
<dbReference type="STRING" id="244447.ENSCSEP00000013822"/>
<feature type="domain" description="FAM86 N-terminal" evidence="5">
    <location>
        <begin position="101"/>
        <end position="173"/>
    </location>
</feature>
<protein>
    <submittedName>
        <fullName evidence="6">Eukaryotic elongation factor 2 lysine methyltransferase</fullName>
    </submittedName>
</protein>
<keyword evidence="2" id="KW-0489">Methyltransferase</keyword>
<evidence type="ECO:0000259" key="5">
    <source>
        <dbReference type="Pfam" id="PF14904"/>
    </source>
</evidence>
<evidence type="ECO:0000256" key="1">
    <source>
        <dbReference type="ARBA" id="ARBA00005511"/>
    </source>
</evidence>
<dbReference type="GeneTree" id="ENSGT00940000164788"/>
<dbReference type="GO" id="GO:0032259">
    <property type="term" value="P:methylation"/>
    <property type="evidence" value="ECO:0007669"/>
    <property type="project" value="UniProtKB-KW"/>
</dbReference>
<dbReference type="AlphaFoldDB" id="A0A3P8VHL3"/>
<dbReference type="SUPFAM" id="SSF53335">
    <property type="entry name" value="S-adenosyl-L-methionine-dependent methyltransferases"/>
    <property type="match status" value="1"/>
</dbReference>
<dbReference type="Pfam" id="PF14904">
    <property type="entry name" value="FAM86"/>
    <property type="match status" value="1"/>
</dbReference>
<dbReference type="InParanoid" id="A0A3P8VHL3"/>
<reference evidence="6" key="2">
    <citation type="submission" date="2025-08" db="UniProtKB">
        <authorList>
            <consortium name="Ensembl"/>
        </authorList>
    </citation>
    <scope>IDENTIFICATION</scope>
</reference>
<dbReference type="GO" id="GO:0008168">
    <property type="term" value="F:methyltransferase activity"/>
    <property type="evidence" value="ECO:0007669"/>
    <property type="project" value="UniProtKB-KW"/>
</dbReference>
<dbReference type="InterPro" id="IPR019410">
    <property type="entry name" value="Methyltransf_16"/>
</dbReference>